<proteinExistence type="predicted"/>
<accession>A0A560MC91</accession>
<dbReference type="EMBL" id="VITY01000003">
    <property type="protein sequence ID" value="TWC05237.1"/>
    <property type="molecule type" value="Genomic_DNA"/>
</dbReference>
<feature type="domain" description="HTH cro/C1-type" evidence="1">
    <location>
        <begin position="10"/>
        <end position="64"/>
    </location>
</feature>
<dbReference type="Pfam" id="PF17765">
    <property type="entry name" value="MLTR_LBD"/>
    <property type="match status" value="1"/>
</dbReference>
<organism evidence="2 3">
    <name type="scientific">Bradyrhizobium macuxiense</name>
    <dbReference type="NCBI Taxonomy" id="1755647"/>
    <lineage>
        <taxon>Bacteria</taxon>
        <taxon>Pseudomonadati</taxon>
        <taxon>Pseudomonadota</taxon>
        <taxon>Alphaproteobacteria</taxon>
        <taxon>Hyphomicrobiales</taxon>
        <taxon>Nitrobacteraceae</taxon>
        <taxon>Bradyrhizobium</taxon>
    </lineage>
</organism>
<dbReference type="Proteomes" id="UP000321304">
    <property type="component" value="Unassembled WGS sequence"/>
</dbReference>
<dbReference type="InterPro" id="IPR001387">
    <property type="entry name" value="Cro/C1-type_HTH"/>
</dbReference>
<dbReference type="GO" id="GO:0003677">
    <property type="term" value="F:DNA binding"/>
    <property type="evidence" value="ECO:0007669"/>
    <property type="project" value="InterPro"/>
</dbReference>
<evidence type="ECO:0000259" key="1">
    <source>
        <dbReference type="PROSITE" id="PS50943"/>
    </source>
</evidence>
<dbReference type="SMART" id="SM00530">
    <property type="entry name" value="HTH_XRE"/>
    <property type="match status" value="1"/>
</dbReference>
<dbReference type="Gene3D" id="3.30.450.180">
    <property type="match status" value="1"/>
</dbReference>
<dbReference type="SUPFAM" id="SSF47413">
    <property type="entry name" value="lambda repressor-like DNA-binding domains"/>
    <property type="match status" value="1"/>
</dbReference>
<dbReference type="Pfam" id="PF01381">
    <property type="entry name" value="HTH_3"/>
    <property type="match status" value="1"/>
</dbReference>
<dbReference type="Gene3D" id="1.10.260.40">
    <property type="entry name" value="lambda repressor-like DNA-binding domains"/>
    <property type="match status" value="1"/>
</dbReference>
<name>A0A560MC91_9BRAD</name>
<evidence type="ECO:0000313" key="3">
    <source>
        <dbReference type="Proteomes" id="UP000321304"/>
    </source>
</evidence>
<dbReference type="InterPro" id="IPR010982">
    <property type="entry name" value="Lambda_DNA-bd_dom_sf"/>
</dbReference>
<reference evidence="2 3" key="1">
    <citation type="submission" date="2019-06" db="EMBL/GenBank/DDBJ databases">
        <title>Genomic Encyclopedia of Type Strains, Phase IV (KMG-V): Genome sequencing to study the core and pangenomes of soil and plant-associated prokaryotes.</title>
        <authorList>
            <person name="Whitman W."/>
        </authorList>
    </citation>
    <scope>NUCLEOTIDE SEQUENCE [LARGE SCALE GENOMIC DNA]</scope>
    <source>
        <strain evidence="2 3">BR 10355</strain>
    </source>
</reference>
<dbReference type="InterPro" id="IPR041413">
    <property type="entry name" value="MLTR_LBD"/>
</dbReference>
<dbReference type="PROSITE" id="PS50943">
    <property type="entry name" value="HTH_CROC1"/>
    <property type="match status" value="1"/>
</dbReference>
<dbReference type="OrthoDB" id="9785973at2"/>
<protein>
    <submittedName>
        <fullName evidence="2">Transcriptional regulator with XRE-family HTH domain</fullName>
    </submittedName>
</protein>
<comment type="caution">
    <text evidence="2">The sequence shown here is derived from an EMBL/GenBank/DDBJ whole genome shotgun (WGS) entry which is preliminary data.</text>
</comment>
<dbReference type="PANTHER" id="PTHR35010">
    <property type="entry name" value="BLL4672 PROTEIN-RELATED"/>
    <property type="match status" value="1"/>
</dbReference>
<sequence length="270" mass="29381">MSQRDFAASLRWWRQRKGHSQLELAGRADISQRHLSFLELGRAAPSRDMVIRLAAALDVPLRQQNALLVAAGFAPVWRQTDLAAPELAQVRHALDFILAQQEPFPAVVVDRHWNLLLANAGAVRLVEFLVGPLAPDTAVNLADALVAPGVLRPYLTNWTEVAGYFVRSVEADAASDGTNATAELLKRLLAYDGVEAALTAPPPTSGPVLPMLFRKGDVRLQLFTTIATLGTPQDVTLQELRIESFFPMDEATAQIFRGWSKAGAAKAAQS</sequence>
<dbReference type="CDD" id="cd00093">
    <property type="entry name" value="HTH_XRE"/>
    <property type="match status" value="1"/>
</dbReference>
<dbReference type="PANTHER" id="PTHR35010:SF4">
    <property type="entry name" value="BLL5781 PROTEIN"/>
    <property type="match status" value="1"/>
</dbReference>
<gene>
    <name evidence="2" type="ORF">FBZ93_103250</name>
</gene>
<keyword evidence="3" id="KW-1185">Reference proteome</keyword>
<dbReference type="AlphaFoldDB" id="A0A560MC91"/>
<dbReference type="RefSeq" id="WP_146985586.1">
    <property type="nucleotide sequence ID" value="NZ_VITY01000003.1"/>
</dbReference>
<evidence type="ECO:0000313" key="2">
    <source>
        <dbReference type="EMBL" id="TWC05237.1"/>
    </source>
</evidence>